<dbReference type="EMBL" id="VWPK01000015">
    <property type="protein sequence ID" value="KAA5612090.1"/>
    <property type="molecule type" value="Genomic_DNA"/>
</dbReference>
<dbReference type="OrthoDB" id="5420735at2"/>
<evidence type="ECO:0000313" key="2">
    <source>
        <dbReference type="Proteomes" id="UP000325255"/>
    </source>
</evidence>
<reference evidence="1 2" key="1">
    <citation type="submission" date="2019-09" db="EMBL/GenBank/DDBJ databases">
        <title>Genome sequence of Rhodovastum atsumiense, a diverse member of the Acetobacteraceae family of non-sulfur purple photosynthetic bacteria.</title>
        <authorList>
            <person name="Meyer T."/>
            <person name="Kyndt J."/>
        </authorList>
    </citation>
    <scope>NUCLEOTIDE SEQUENCE [LARGE SCALE GENOMIC DNA]</scope>
    <source>
        <strain evidence="1 2">DSM 21279</strain>
    </source>
</reference>
<comment type="caution">
    <text evidence="1">The sequence shown here is derived from an EMBL/GenBank/DDBJ whole genome shotgun (WGS) entry which is preliminary data.</text>
</comment>
<gene>
    <name evidence="1" type="ORF">F1189_11580</name>
</gene>
<accession>A0A5M6IUW4</accession>
<protein>
    <submittedName>
        <fullName evidence="1">Cytosolic protein</fullName>
    </submittedName>
</protein>
<evidence type="ECO:0000313" key="1">
    <source>
        <dbReference type="EMBL" id="KAA5612090.1"/>
    </source>
</evidence>
<dbReference type="RefSeq" id="WP_150040906.1">
    <property type="nucleotide sequence ID" value="NZ_OW485601.1"/>
</dbReference>
<keyword evidence="2" id="KW-1185">Reference proteome</keyword>
<proteinExistence type="predicted"/>
<dbReference type="AlphaFoldDB" id="A0A5M6IUW4"/>
<dbReference type="Proteomes" id="UP000325255">
    <property type="component" value="Unassembled WGS sequence"/>
</dbReference>
<sequence>MNAMLLMTASGSVVYLTSYPSITDPALIQRLHRKGIGKFIAYEIPVELVQQRYGGHFTVIRQTLEEQNGLRMLDLNGQRAFKLFRFEELKGPILHEGELVE</sequence>
<name>A0A5M6IUW4_9PROT</name>
<organism evidence="1 2">
    <name type="scientific">Rhodovastum atsumiense</name>
    <dbReference type="NCBI Taxonomy" id="504468"/>
    <lineage>
        <taxon>Bacteria</taxon>
        <taxon>Pseudomonadati</taxon>
        <taxon>Pseudomonadota</taxon>
        <taxon>Alphaproteobacteria</taxon>
        <taxon>Acetobacterales</taxon>
        <taxon>Acetobacteraceae</taxon>
        <taxon>Rhodovastum</taxon>
    </lineage>
</organism>